<keyword evidence="5" id="KW-0408">Iron</keyword>
<dbReference type="Pfam" id="PF00266">
    <property type="entry name" value="Aminotran_5"/>
    <property type="match status" value="1"/>
</dbReference>
<accession>A0ABN1IU53</accession>
<keyword evidence="10" id="KW-1185">Reference proteome</keyword>
<gene>
    <name evidence="9" type="ORF">GCM10008905_11850</name>
</gene>
<dbReference type="PANTHER" id="PTHR11601">
    <property type="entry name" value="CYSTEINE DESULFURYLASE FAMILY MEMBER"/>
    <property type="match status" value="1"/>
</dbReference>
<dbReference type="Gene3D" id="3.90.1150.10">
    <property type="entry name" value="Aspartate Aminotransferase, domain 1"/>
    <property type="match status" value="1"/>
</dbReference>
<evidence type="ECO:0000313" key="10">
    <source>
        <dbReference type="Proteomes" id="UP001500339"/>
    </source>
</evidence>
<evidence type="ECO:0000259" key="8">
    <source>
        <dbReference type="Pfam" id="PF00266"/>
    </source>
</evidence>
<dbReference type="InterPro" id="IPR000192">
    <property type="entry name" value="Aminotrans_V_dom"/>
</dbReference>
<keyword evidence="3" id="KW-0479">Metal-binding</keyword>
<dbReference type="PIRSF" id="PIRSF005572">
    <property type="entry name" value="NifS"/>
    <property type="match status" value="1"/>
</dbReference>
<feature type="domain" description="Aminotransferase class V" evidence="8">
    <location>
        <begin position="3"/>
        <end position="363"/>
    </location>
</feature>
<protein>
    <submittedName>
        <fullName evidence="9">Cysteine desulfurase family protein</fullName>
    </submittedName>
</protein>
<comment type="similarity">
    <text evidence="2">Belongs to the class-V pyridoxal-phosphate-dependent aminotransferase family. NifS/IscS subfamily.</text>
</comment>
<organism evidence="9 10">
    <name type="scientific">Clostridium malenominatum</name>
    <dbReference type="NCBI Taxonomy" id="1539"/>
    <lineage>
        <taxon>Bacteria</taxon>
        <taxon>Bacillati</taxon>
        <taxon>Bacillota</taxon>
        <taxon>Clostridia</taxon>
        <taxon>Eubacteriales</taxon>
        <taxon>Clostridiaceae</taxon>
        <taxon>Clostridium</taxon>
    </lineage>
</organism>
<sequence>MEVYLDNSATTKPYETVIEKMNDVMRSYYGNPSSAHSFGIKAEKILNDSRDTVARTINCGKEEIIFTSGGSESNNFIIKGFAKEGGNIITTPIEHPSVLNTFKELESQGVEIKILSVFKDGRINLEELEKAINKNTLLVSIMHVNNEIGTVQDIKSIGRIIKEKGGRTKFHIDGVQSYGKFNIDVKELNIDAFSASAHKIHGPRGVGFVYVKKGLIPKPLISGGGQERSFRSGTENLPGVVGFSEAARIIHQSMNENYNKVFNLKEYFIERLRDFEDVKINSPLNEKFSPYILNVSFIGIKGEVLLRALDGNGIYVSTGSACSAKDTKDSHVLRAICLKDSEIKGAIRFSFSEDNTKEEIDYVLHSLYSSLKFLRRGK</sequence>
<dbReference type="InterPro" id="IPR015424">
    <property type="entry name" value="PyrdxlP-dep_Trfase"/>
</dbReference>
<dbReference type="EMBL" id="BAAACF010000001">
    <property type="protein sequence ID" value="GAA0721419.1"/>
    <property type="molecule type" value="Genomic_DNA"/>
</dbReference>
<dbReference type="InterPro" id="IPR016454">
    <property type="entry name" value="Cysteine_dSase"/>
</dbReference>
<name>A0ABN1IU53_9CLOT</name>
<dbReference type="RefSeq" id="WP_343767742.1">
    <property type="nucleotide sequence ID" value="NZ_BAAACF010000001.1"/>
</dbReference>
<reference evidence="9 10" key="1">
    <citation type="journal article" date="2019" name="Int. J. Syst. Evol. Microbiol.">
        <title>The Global Catalogue of Microorganisms (GCM) 10K type strain sequencing project: providing services to taxonomists for standard genome sequencing and annotation.</title>
        <authorList>
            <consortium name="The Broad Institute Genomics Platform"/>
            <consortium name="The Broad Institute Genome Sequencing Center for Infectious Disease"/>
            <person name="Wu L."/>
            <person name="Ma J."/>
        </authorList>
    </citation>
    <scope>NUCLEOTIDE SEQUENCE [LARGE SCALE GENOMIC DNA]</scope>
    <source>
        <strain evidence="9 10">JCM 1405</strain>
    </source>
</reference>
<dbReference type="InterPro" id="IPR015422">
    <property type="entry name" value="PyrdxlP-dep_Trfase_small"/>
</dbReference>
<evidence type="ECO:0000256" key="6">
    <source>
        <dbReference type="ARBA" id="ARBA00023014"/>
    </source>
</evidence>
<keyword evidence="6" id="KW-0411">Iron-sulfur</keyword>
<evidence type="ECO:0000313" key="9">
    <source>
        <dbReference type="EMBL" id="GAA0721419.1"/>
    </source>
</evidence>
<dbReference type="PANTHER" id="PTHR11601:SF50">
    <property type="entry name" value="CYSTEINE DESULFURASE ISCS 2-RELATED"/>
    <property type="match status" value="1"/>
</dbReference>
<evidence type="ECO:0000256" key="7">
    <source>
        <dbReference type="RuleBase" id="RU004504"/>
    </source>
</evidence>
<evidence type="ECO:0000256" key="1">
    <source>
        <dbReference type="ARBA" id="ARBA00001933"/>
    </source>
</evidence>
<dbReference type="NCBIfam" id="NF002806">
    <property type="entry name" value="PRK02948.1"/>
    <property type="match status" value="1"/>
</dbReference>
<proteinExistence type="inferred from homology"/>
<evidence type="ECO:0000256" key="2">
    <source>
        <dbReference type="ARBA" id="ARBA00006490"/>
    </source>
</evidence>
<evidence type="ECO:0000256" key="5">
    <source>
        <dbReference type="ARBA" id="ARBA00023004"/>
    </source>
</evidence>
<dbReference type="InterPro" id="IPR015421">
    <property type="entry name" value="PyrdxlP-dep_Trfase_major"/>
</dbReference>
<comment type="caution">
    <text evidence="9">The sequence shown here is derived from an EMBL/GenBank/DDBJ whole genome shotgun (WGS) entry which is preliminary data.</text>
</comment>
<comment type="cofactor">
    <cofactor evidence="1 7">
        <name>pyridoxal 5'-phosphate</name>
        <dbReference type="ChEBI" id="CHEBI:597326"/>
    </cofactor>
</comment>
<dbReference type="Gene3D" id="3.40.640.10">
    <property type="entry name" value="Type I PLP-dependent aspartate aminotransferase-like (Major domain)"/>
    <property type="match status" value="1"/>
</dbReference>
<evidence type="ECO:0000256" key="3">
    <source>
        <dbReference type="ARBA" id="ARBA00022723"/>
    </source>
</evidence>
<keyword evidence="4" id="KW-0663">Pyridoxal phosphate</keyword>
<dbReference type="InterPro" id="IPR020578">
    <property type="entry name" value="Aminotrans_V_PyrdxlP_BS"/>
</dbReference>
<dbReference type="Proteomes" id="UP001500339">
    <property type="component" value="Unassembled WGS sequence"/>
</dbReference>
<evidence type="ECO:0000256" key="4">
    <source>
        <dbReference type="ARBA" id="ARBA00022898"/>
    </source>
</evidence>
<dbReference type="PROSITE" id="PS00595">
    <property type="entry name" value="AA_TRANSFER_CLASS_5"/>
    <property type="match status" value="1"/>
</dbReference>
<dbReference type="SUPFAM" id="SSF53383">
    <property type="entry name" value="PLP-dependent transferases"/>
    <property type="match status" value="1"/>
</dbReference>